<dbReference type="HOGENOM" id="CLU_1769368_0_0_1"/>
<reference evidence="1 3" key="2">
    <citation type="journal article" date="2013" name="J. Biotechnol.">
        <title>Establishment and interpretation of the genome sequence of the phytopathogenic fungus Rhizoctonia solani AG1-IB isolate 7/3/14.</title>
        <authorList>
            <person name="Wibberg D.W."/>
            <person name="Jelonek L.J."/>
            <person name="Rupp O.R."/>
            <person name="Hennig M.H."/>
            <person name="Eikmeyer F.E."/>
            <person name="Goesmann A.G."/>
            <person name="Hartmann A.H."/>
            <person name="Borriss R.B."/>
            <person name="Grosch R.G."/>
            <person name="Puehler A.P."/>
            <person name="Schlueter A.S."/>
        </authorList>
    </citation>
    <scope>NUCLEOTIDE SEQUENCE [LARGE SCALE GENOMIC DNA]</scope>
    <source>
        <strain evidence="3">AG1-IB / isolate 7/3/14</strain>
        <strain evidence="1">Isolate 7/3/14</strain>
    </source>
</reference>
<evidence type="ECO:0000313" key="3">
    <source>
        <dbReference type="Proteomes" id="UP000012065"/>
    </source>
</evidence>
<name>M5C0H6_THACB</name>
<dbReference type="Proteomes" id="UP000012065">
    <property type="component" value="Unassembled WGS sequence"/>
</dbReference>
<sequence length="150" mass="16748">MSLTGIFTISCIEGNLSLFVPADAGPDFPDSPLQCVLPDSEPPTFFRVNSRGADNYEIVSVKYPNIAICAIGDASPKLLRMMSKYQGGDNVYNQWEIGQVDSHEYVIHAFGGSGDDYWTLNEGPSRTIKLQELKGERSQTWRLLRVQEEE</sequence>
<dbReference type="AlphaFoldDB" id="M5C0H6"/>
<protein>
    <recommendedName>
        <fullName evidence="5">Ricin B lectin domain-containing protein</fullName>
    </recommendedName>
</protein>
<reference evidence="1" key="1">
    <citation type="submission" date="2012-10" db="EMBL/GenBank/DDBJ databases">
        <authorList>
            <person name="Jelonek L."/>
        </authorList>
    </citation>
    <scope>NUCLEOTIDE SEQUENCE</scope>
    <source>
        <strain evidence="1">Isolate 7/3/14</strain>
    </source>
</reference>
<evidence type="ECO:0008006" key="5">
    <source>
        <dbReference type="Google" id="ProtNLM"/>
    </source>
</evidence>
<organism evidence="1 3">
    <name type="scientific">Thanatephorus cucumeris (strain AG1-IB / isolate 7/3/14)</name>
    <name type="common">Lettuce bottom rot fungus</name>
    <name type="synonym">Rhizoctonia solani</name>
    <dbReference type="NCBI Taxonomy" id="1108050"/>
    <lineage>
        <taxon>Eukaryota</taxon>
        <taxon>Fungi</taxon>
        <taxon>Dikarya</taxon>
        <taxon>Basidiomycota</taxon>
        <taxon>Agaricomycotina</taxon>
        <taxon>Agaricomycetes</taxon>
        <taxon>Cantharellales</taxon>
        <taxon>Ceratobasidiaceae</taxon>
        <taxon>Rhizoctonia</taxon>
        <taxon>Rhizoctonia solani AG-1</taxon>
    </lineage>
</organism>
<dbReference type="EMBL" id="LN679162">
    <property type="protein sequence ID" value="CEL62192.1"/>
    <property type="molecule type" value="Genomic_DNA"/>
</dbReference>
<reference evidence="2 4" key="3">
    <citation type="submission" date="2014-11" db="EMBL/GenBank/DDBJ databases">
        <authorList>
            <person name="Wibberg Daniel"/>
        </authorList>
    </citation>
    <scope>NUCLEOTIDE SEQUENCE [LARGE SCALE GENOMIC DNA]</scope>
    <source>
        <strain evidence="2">Rhizoctonia solani AG1-IB 7/3/14</strain>
    </source>
</reference>
<dbReference type="EMBL" id="CAOJ01010746">
    <property type="protein sequence ID" value="CCO32966.1"/>
    <property type="molecule type" value="Genomic_DNA"/>
</dbReference>
<evidence type="ECO:0000313" key="2">
    <source>
        <dbReference type="EMBL" id="CEL62192.1"/>
    </source>
</evidence>
<keyword evidence="4" id="KW-1185">Reference proteome</keyword>
<dbReference type="Proteomes" id="UP000059188">
    <property type="component" value="Unassembled WGS sequence"/>
</dbReference>
<proteinExistence type="predicted"/>
<gene>
    <name evidence="1" type="ORF">BN14_07033</name>
    <name evidence="2" type="ORF">RSOLAG1IB_10274</name>
</gene>
<evidence type="ECO:0000313" key="4">
    <source>
        <dbReference type="Proteomes" id="UP000059188"/>
    </source>
</evidence>
<evidence type="ECO:0000313" key="1">
    <source>
        <dbReference type="EMBL" id="CCO32966.1"/>
    </source>
</evidence>
<accession>M5C0H6</accession>